<accession>A0ABW7Z2H3</accession>
<dbReference type="RefSeq" id="WP_397087587.1">
    <property type="nucleotide sequence ID" value="NZ_JBITGY010000009.1"/>
</dbReference>
<dbReference type="InterPro" id="IPR008274">
    <property type="entry name" value="AldOxase/xan_DH_MoCoBD1"/>
</dbReference>
<dbReference type="Pfam" id="PF01315">
    <property type="entry name" value="Ald_Xan_dh_C"/>
    <property type="match status" value="1"/>
</dbReference>
<reference evidence="5 6" key="1">
    <citation type="submission" date="2024-10" db="EMBL/GenBank/DDBJ databases">
        <title>The Natural Products Discovery Center: Release of the First 8490 Sequenced Strains for Exploring Actinobacteria Biosynthetic Diversity.</title>
        <authorList>
            <person name="Kalkreuter E."/>
            <person name="Kautsar S.A."/>
            <person name="Yang D."/>
            <person name="Bader C.D."/>
            <person name="Teijaro C.N."/>
            <person name="Fluegel L."/>
            <person name="Davis C.M."/>
            <person name="Simpson J.R."/>
            <person name="Lauterbach L."/>
            <person name="Steele A.D."/>
            <person name="Gui C."/>
            <person name="Meng S."/>
            <person name="Li G."/>
            <person name="Viehrig K."/>
            <person name="Ye F."/>
            <person name="Su P."/>
            <person name="Kiefer A.F."/>
            <person name="Nichols A."/>
            <person name="Cepeda A.J."/>
            <person name="Yan W."/>
            <person name="Fan B."/>
            <person name="Jiang Y."/>
            <person name="Adhikari A."/>
            <person name="Zheng C.-J."/>
            <person name="Schuster L."/>
            <person name="Cowan T.M."/>
            <person name="Smanski M.J."/>
            <person name="Chevrette M.G."/>
            <person name="De Carvalho L.P.S."/>
            <person name="Shen B."/>
        </authorList>
    </citation>
    <scope>NUCLEOTIDE SEQUENCE [LARGE SCALE GENOMIC DNA]</scope>
    <source>
        <strain evidence="5 6">NPDC050545</strain>
    </source>
</reference>
<dbReference type="Pfam" id="PF20256">
    <property type="entry name" value="MoCoBD_2"/>
    <property type="match status" value="1"/>
</dbReference>
<comment type="caution">
    <text evidence="5">The sequence shown here is derived from an EMBL/GenBank/DDBJ whole genome shotgun (WGS) entry which is preliminary data.</text>
</comment>
<evidence type="ECO:0000256" key="1">
    <source>
        <dbReference type="ARBA" id="ARBA00022505"/>
    </source>
</evidence>
<feature type="domain" description="Aldehyde oxidase/xanthine dehydrogenase a/b hammerhead" evidence="4">
    <location>
        <begin position="25"/>
        <end position="136"/>
    </location>
</feature>
<dbReference type="InterPro" id="IPR016208">
    <property type="entry name" value="Ald_Oxase/xanthine_DH-like"/>
</dbReference>
<dbReference type="Proteomes" id="UP001612741">
    <property type="component" value="Unassembled WGS sequence"/>
</dbReference>
<evidence type="ECO:0000313" key="5">
    <source>
        <dbReference type="EMBL" id="MFI6502373.1"/>
    </source>
</evidence>
<gene>
    <name evidence="5" type="ORF">ACIBG2_33695</name>
</gene>
<keyword evidence="1" id="KW-0500">Molybdenum</keyword>
<dbReference type="InterPro" id="IPR000674">
    <property type="entry name" value="Ald_Oxase/Xan_DH_a/b"/>
</dbReference>
<dbReference type="Gene3D" id="3.30.365.10">
    <property type="entry name" value="Aldehyde oxidase/xanthine dehydrogenase, molybdopterin binding domain"/>
    <property type="match status" value="4"/>
</dbReference>
<dbReference type="SUPFAM" id="SSF56003">
    <property type="entry name" value="Molybdenum cofactor-binding domain"/>
    <property type="match status" value="1"/>
</dbReference>
<dbReference type="InterPro" id="IPR046867">
    <property type="entry name" value="AldOxase/xan_DH_MoCoBD2"/>
</dbReference>
<dbReference type="Gene3D" id="3.90.1170.50">
    <property type="entry name" value="Aldehyde oxidase/xanthine dehydrogenase, a/b hammerhead"/>
    <property type="match status" value="1"/>
</dbReference>
<organism evidence="5 6">
    <name type="scientific">Nonomuraea typhae</name>
    <dbReference type="NCBI Taxonomy" id="2603600"/>
    <lineage>
        <taxon>Bacteria</taxon>
        <taxon>Bacillati</taxon>
        <taxon>Actinomycetota</taxon>
        <taxon>Actinomycetes</taxon>
        <taxon>Streptosporangiales</taxon>
        <taxon>Streptosporangiaceae</taxon>
        <taxon>Nonomuraea</taxon>
    </lineage>
</organism>
<dbReference type="EMBL" id="JBITGY010000009">
    <property type="protein sequence ID" value="MFI6502373.1"/>
    <property type="molecule type" value="Genomic_DNA"/>
</dbReference>
<name>A0ABW7Z2H3_9ACTN</name>
<evidence type="ECO:0000313" key="6">
    <source>
        <dbReference type="Proteomes" id="UP001612741"/>
    </source>
</evidence>
<dbReference type="InterPro" id="IPR036856">
    <property type="entry name" value="Ald_Oxase/Xan_DH_a/b_sf"/>
</dbReference>
<keyword evidence="2" id="KW-0560">Oxidoreductase</keyword>
<feature type="region of interest" description="Disordered" evidence="3">
    <location>
        <begin position="1"/>
        <end position="20"/>
    </location>
</feature>
<dbReference type="PANTHER" id="PTHR11908">
    <property type="entry name" value="XANTHINE DEHYDROGENASE"/>
    <property type="match status" value="1"/>
</dbReference>
<evidence type="ECO:0000256" key="3">
    <source>
        <dbReference type="SAM" id="MobiDB-lite"/>
    </source>
</evidence>
<dbReference type="SUPFAM" id="SSF54665">
    <property type="entry name" value="CO dehydrogenase molybdoprotein N-domain-like"/>
    <property type="match status" value="1"/>
</dbReference>
<proteinExistence type="predicted"/>
<sequence>MTIELAPDSPIGAATGRRDGRDKVTGAARYAAEFQPEGLLHAVLVTSTVPAGVISAVDTAQAEAMPGVRLVLTHRNAARLYPAPLYPFGAAFQSLLPLQDDKVRFSGQAIGVVVADTPEQAADAATRVRVGYHTAPFISDVGDPRAVSYGAEDCGEIAEAVPNHRRGDAEAALAEAPVTLDATYTSPRLYHCAMELHSTTAAWDADGTLTVWEPTQWVAGAQSVFAAWFGLQPEQVHVIAPYIGGGFGSKGGPQPHAALAIMAARELGRPVKLVLTRPQHFGGISPRPATRNRVRLGADPTGKVTALIYDSLNEVSIDDLYVEPSGGIAAQTYDVPHVTVDYRFVPVNAVTPSSMRAPGEAIGSFALESAMDELAAALDLDPIELRLRNYAERDPISGKPWSGKNLRRAYELGAEAFGWQRRDPRPGSMRDGTELIGWGMAGGSFPTYIHPSAAGARVCGDGTVEVVSGGTDIGTGTYTLLAQVAADVFGIPADSVRVRLGDSSYPEAAVSGGSMLAGSLTPVVHRAASAARDELLHLAAALMGRDVSELRSGGGRVYAADRPEEGLSFAEILARSDRTAVAAERDSFDGISEEERSKFYGTLGLLRLPAAGPYAVYSWSSVFAEVAVDEDLGTIRLRRLVGAFDCGRVLNPVTARSQLLGAMVMAGGAALLEAGVVDAGLGRLANPNLAEYMLPVNADIPDIEVLFIGEPDPHANPLGARGIGEMGMTGTIAAIANAVYHATGRRVRDLPILMEKMLSPR</sequence>
<protein>
    <submittedName>
        <fullName evidence="5">Xanthine dehydrogenase family protein molybdopterin-binding subunit</fullName>
    </submittedName>
</protein>
<keyword evidence="6" id="KW-1185">Reference proteome</keyword>
<dbReference type="SMART" id="SM01008">
    <property type="entry name" value="Ald_Xan_dh_C"/>
    <property type="match status" value="1"/>
</dbReference>
<evidence type="ECO:0000259" key="4">
    <source>
        <dbReference type="SMART" id="SM01008"/>
    </source>
</evidence>
<dbReference type="PANTHER" id="PTHR11908:SF132">
    <property type="entry name" value="ALDEHYDE OXIDASE 1-RELATED"/>
    <property type="match status" value="1"/>
</dbReference>
<dbReference type="Pfam" id="PF02738">
    <property type="entry name" value="MoCoBD_1"/>
    <property type="match status" value="1"/>
</dbReference>
<dbReference type="InterPro" id="IPR037165">
    <property type="entry name" value="AldOxase/xan_DH_Mopterin-bd_sf"/>
</dbReference>
<evidence type="ECO:0000256" key="2">
    <source>
        <dbReference type="ARBA" id="ARBA00023002"/>
    </source>
</evidence>